<dbReference type="OrthoDB" id="8587856at2"/>
<evidence type="ECO:0000313" key="2">
    <source>
        <dbReference type="EMBL" id="RED45110.1"/>
    </source>
</evidence>
<dbReference type="PANTHER" id="PTHR38834">
    <property type="entry name" value="PERIPLASMIC SUBSTRATE BINDING PROTEIN FAMILY 3"/>
    <property type="match status" value="1"/>
</dbReference>
<dbReference type="RefSeq" id="WP_115938684.1">
    <property type="nucleotide sequence ID" value="NZ_QRDW01000012.1"/>
</dbReference>
<sequence>MLSLVRFFAGVILIALPWSGLRASDDLTIMTEDFPPFNYVEGNSLKGMGPEVVRTLMQRLEAERPIKVMGWKHAYDLTLNEPNMVLFSMVRTAEREGSFQWVGPILSVREYFYTSSLYEQDAITREQAKAVRGILVQDGGAHFQLLSSEGFTNLLPYSNVDKHLQMLLSGRGTLLLLNDLTVAHQMRHQGLSLDLIKPVLKLEQSDHYIAFSNGTAPEIVAAWQAELDAMRVDGTLQTIEAEYLTN</sequence>
<proteinExistence type="predicted"/>
<protein>
    <submittedName>
        <fullName evidence="2">Amino acid ABC transporter substrate-binding protein (PAAT family)</fullName>
    </submittedName>
</protein>
<dbReference type="EMBL" id="QRDW01000012">
    <property type="protein sequence ID" value="RED45110.1"/>
    <property type="molecule type" value="Genomic_DNA"/>
</dbReference>
<dbReference type="AlphaFoldDB" id="A0A3D9H6I6"/>
<dbReference type="Proteomes" id="UP000256845">
    <property type="component" value="Unassembled WGS sequence"/>
</dbReference>
<dbReference type="Gene3D" id="3.40.190.10">
    <property type="entry name" value="Periplasmic binding protein-like II"/>
    <property type="match status" value="2"/>
</dbReference>
<accession>A0A3D9H6I6</accession>
<organism evidence="2 3">
    <name type="scientific">Aestuariispira insulae</name>
    <dbReference type="NCBI Taxonomy" id="1461337"/>
    <lineage>
        <taxon>Bacteria</taxon>
        <taxon>Pseudomonadati</taxon>
        <taxon>Pseudomonadota</taxon>
        <taxon>Alphaproteobacteria</taxon>
        <taxon>Rhodospirillales</taxon>
        <taxon>Kiloniellaceae</taxon>
        <taxon>Aestuariispira</taxon>
    </lineage>
</organism>
<feature type="domain" description="Solute-binding protein family 3/N-terminal" evidence="1">
    <location>
        <begin position="30"/>
        <end position="245"/>
    </location>
</feature>
<dbReference type="SUPFAM" id="SSF53850">
    <property type="entry name" value="Periplasmic binding protein-like II"/>
    <property type="match status" value="1"/>
</dbReference>
<gene>
    <name evidence="2" type="ORF">DFP90_112103</name>
</gene>
<evidence type="ECO:0000313" key="3">
    <source>
        <dbReference type="Proteomes" id="UP000256845"/>
    </source>
</evidence>
<evidence type="ECO:0000259" key="1">
    <source>
        <dbReference type="Pfam" id="PF00497"/>
    </source>
</evidence>
<name>A0A3D9H6I6_9PROT</name>
<comment type="caution">
    <text evidence="2">The sequence shown here is derived from an EMBL/GenBank/DDBJ whole genome shotgun (WGS) entry which is preliminary data.</text>
</comment>
<dbReference type="InterPro" id="IPR001638">
    <property type="entry name" value="Solute-binding_3/MltF_N"/>
</dbReference>
<reference evidence="2 3" key="1">
    <citation type="submission" date="2018-07" db="EMBL/GenBank/DDBJ databases">
        <title>Genomic Encyclopedia of Type Strains, Phase III (KMG-III): the genomes of soil and plant-associated and newly described type strains.</title>
        <authorList>
            <person name="Whitman W."/>
        </authorList>
    </citation>
    <scope>NUCLEOTIDE SEQUENCE [LARGE SCALE GENOMIC DNA]</scope>
    <source>
        <strain evidence="2 3">CECT 8488</strain>
    </source>
</reference>
<keyword evidence="3" id="KW-1185">Reference proteome</keyword>
<dbReference type="Pfam" id="PF00497">
    <property type="entry name" value="SBP_bac_3"/>
    <property type="match status" value="1"/>
</dbReference>
<dbReference type="PANTHER" id="PTHR38834:SF3">
    <property type="entry name" value="SOLUTE-BINDING PROTEIN FAMILY 3_N-TERMINAL DOMAIN-CONTAINING PROTEIN"/>
    <property type="match status" value="1"/>
</dbReference>